<evidence type="ECO:0000259" key="3">
    <source>
        <dbReference type="Pfam" id="PF00464"/>
    </source>
</evidence>
<evidence type="ECO:0000313" key="4">
    <source>
        <dbReference type="EMBL" id="SVC87235.1"/>
    </source>
</evidence>
<dbReference type="Gene3D" id="3.40.640.10">
    <property type="entry name" value="Type I PLP-dependent aspartate aminotransferase-like (Major domain)"/>
    <property type="match status" value="1"/>
</dbReference>
<dbReference type="GO" id="GO:0004372">
    <property type="term" value="F:glycine hydroxymethyltransferase activity"/>
    <property type="evidence" value="ECO:0007669"/>
    <property type="project" value="TreeGrafter"/>
</dbReference>
<organism evidence="4">
    <name type="scientific">marine metagenome</name>
    <dbReference type="NCBI Taxonomy" id="408172"/>
    <lineage>
        <taxon>unclassified sequences</taxon>
        <taxon>metagenomes</taxon>
        <taxon>ecological metagenomes</taxon>
    </lineage>
</organism>
<sequence length="186" mass="20708">MYFPHIAVSSEILPLKFKEIEMEEFASIQTQDPEVFAILDGERTRQREGIELIPSENYTSPAVLEAMGSILTNKYSEGYPGKRYYGGQEYIDKMENLAKRRAKALFGAEHVNVQPYSGSPANIAVFMAMLDPGDTLMGMKLDQGGHLTHGLGVNFSGKYFNVASYGVRRDTGLIDMDEVRDIALAQ</sequence>
<dbReference type="InterPro" id="IPR039429">
    <property type="entry name" value="SHMT-like_dom"/>
</dbReference>
<comment type="cofactor">
    <cofactor evidence="1">
        <name>pyridoxal 5'-phosphate</name>
        <dbReference type="ChEBI" id="CHEBI:597326"/>
    </cofactor>
</comment>
<feature type="non-terminal residue" evidence="4">
    <location>
        <position position="186"/>
    </location>
</feature>
<dbReference type="PANTHER" id="PTHR11680">
    <property type="entry name" value="SERINE HYDROXYMETHYLTRANSFERASE"/>
    <property type="match status" value="1"/>
</dbReference>
<dbReference type="SUPFAM" id="SSF53383">
    <property type="entry name" value="PLP-dependent transferases"/>
    <property type="match status" value="1"/>
</dbReference>
<dbReference type="GO" id="GO:0046653">
    <property type="term" value="P:tetrahydrofolate metabolic process"/>
    <property type="evidence" value="ECO:0007669"/>
    <property type="project" value="TreeGrafter"/>
</dbReference>
<dbReference type="GO" id="GO:0030170">
    <property type="term" value="F:pyridoxal phosphate binding"/>
    <property type="evidence" value="ECO:0007669"/>
    <property type="project" value="TreeGrafter"/>
</dbReference>
<feature type="domain" description="Serine hydroxymethyltransferase-like" evidence="3">
    <location>
        <begin position="29"/>
        <end position="184"/>
    </location>
</feature>
<dbReference type="GO" id="GO:0005829">
    <property type="term" value="C:cytosol"/>
    <property type="evidence" value="ECO:0007669"/>
    <property type="project" value="TreeGrafter"/>
</dbReference>
<reference evidence="4" key="1">
    <citation type="submission" date="2018-05" db="EMBL/GenBank/DDBJ databases">
        <authorList>
            <person name="Lanie J.A."/>
            <person name="Ng W.-L."/>
            <person name="Kazmierczak K.M."/>
            <person name="Andrzejewski T.M."/>
            <person name="Davidsen T.M."/>
            <person name="Wayne K.J."/>
            <person name="Tettelin H."/>
            <person name="Glass J.I."/>
            <person name="Rusch D."/>
            <person name="Podicherti R."/>
            <person name="Tsui H.-C.T."/>
            <person name="Winkler M.E."/>
        </authorList>
    </citation>
    <scope>NUCLEOTIDE SEQUENCE</scope>
</reference>
<dbReference type="AlphaFoldDB" id="A0A382QQQ4"/>
<keyword evidence="2" id="KW-0663">Pyridoxal phosphate</keyword>
<dbReference type="Pfam" id="PF00464">
    <property type="entry name" value="SHMT"/>
    <property type="match status" value="1"/>
</dbReference>
<name>A0A382QQQ4_9ZZZZ</name>
<protein>
    <recommendedName>
        <fullName evidence="3">Serine hydroxymethyltransferase-like domain-containing protein</fullName>
    </recommendedName>
</protein>
<gene>
    <name evidence="4" type="ORF">METZ01_LOCUS340089</name>
</gene>
<dbReference type="InterPro" id="IPR049943">
    <property type="entry name" value="Ser_HO-MeTrfase-like"/>
</dbReference>
<dbReference type="PANTHER" id="PTHR11680:SF50">
    <property type="entry name" value="SERINE HYDROXYMETHYLTRANSFERASE"/>
    <property type="match status" value="1"/>
</dbReference>
<evidence type="ECO:0000256" key="2">
    <source>
        <dbReference type="ARBA" id="ARBA00022898"/>
    </source>
</evidence>
<dbReference type="InterPro" id="IPR015421">
    <property type="entry name" value="PyrdxlP-dep_Trfase_major"/>
</dbReference>
<dbReference type="InterPro" id="IPR015424">
    <property type="entry name" value="PyrdxlP-dep_Trfase"/>
</dbReference>
<proteinExistence type="predicted"/>
<dbReference type="EMBL" id="UINC01115883">
    <property type="protein sequence ID" value="SVC87235.1"/>
    <property type="molecule type" value="Genomic_DNA"/>
</dbReference>
<evidence type="ECO:0000256" key="1">
    <source>
        <dbReference type="ARBA" id="ARBA00001933"/>
    </source>
</evidence>
<dbReference type="GO" id="GO:0019264">
    <property type="term" value="P:glycine biosynthetic process from serine"/>
    <property type="evidence" value="ECO:0007669"/>
    <property type="project" value="TreeGrafter"/>
</dbReference>
<accession>A0A382QQQ4</accession>